<dbReference type="PANTHER" id="PTHR43809:SF1">
    <property type="entry name" value="NITRITE REDUCTASE (NADH) LARGE SUBUNIT"/>
    <property type="match status" value="1"/>
</dbReference>
<comment type="pathway">
    <text evidence="1">Nitrogen metabolism.</text>
</comment>
<evidence type="ECO:0000313" key="8">
    <source>
        <dbReference type="Proteomes" id="UP000789375"/>
    </source>
</evidence>
<dbReference type="Proteomes" id="UP000789375">
    <property type="component" value="Unassembled WGS sequence"/>
</dbReference>
<keyword evidence="2" id="KW-0349">Heme</keyword>
<keyword evidence="4" id="KW-0560">Oxidoreductase</keyword>
<dbReference type="EMBL" id="CAJVPP010002610">
    <property type="protein sequence ID" value="CAG8605721.1"/>
    <property type="molecule type" value="Genomic_DNA"/>
</dbReference>
<evidence type="ECO:0000256" key="3">
    <source>
        <dbReference type="ARBA" id="ARBA00022723"/>
    </source>
</evidence>
<dbReference type="PANTHER" id="PTHR43809">
    <property type="entry name" value="NITRITE REDUCTASE (NADH) LARGE SUBUNIT"/>
    <property type="match status" value="1"/>
</dbReference>
<name>A0A9N9CMX1_FUNMO</name>
<dbReference type="SUPFAM" id="SSF51905">
    <property type="entry name" value="FAD/NAD(P)-binding domain"/>
    <property type="match status" value="1"/>
</dbReference>
<dbReference type="InterPro" id="IPR052034">
    <property type="entry name" value="NasD-like"/>
</dbReference>
<sequence>MKRRPKSTQNVISASKIYVPYETCILSTGSYAFIPPIPGWDKPGVFVYCTIKDLTDIISYTPLLMARQLDTVGGKCFKKIENLESNVFSVIRPRDELAKASGLSTHNAMEYLLMRYDLLTNLATNGDKRFLGGDLSSKLKLLGMEILDDCTLVGDTDDYVKLHALMKSKKVLTALPGELILDVKNGQAPNSPIKLKWRHLYYIPLN</sequence>
<dbReference type="GO" id="GO:0046872">
    <property type="term" value="F:metal ion binding"/>
    <property type="evidence" value="ECO:0007669"/>
    <property type="project" value="UniProtKB-KW"/>
</dbReference>
<gene>
    <name evidence="7" type="ORF">FMOSSE_LOCUS9192</name>
</gene>
<dbReference type="AlphaFoldDB" id="A0A9N9CMX1"/>
<organism evidence="7 8">
    <name type="scientific">Funneliformis mosseae</name>
    <name type="common">Endomycorrhizal fungus</name>
    <name type="synonym">Glomus mosseae</name>
    <dbReference type="NCBI Taxonomy" id="27381"/>
    <lineage>
        <taxon>Eukaryota</taxon>
        <taxon>Fungi</taxon>
        <taxon>Fungi incertae sedis</taxon>
        <taxon>Mucoromycota</taxon>
        <taxon>Glomeromycotina</taxon>
        <taxon>Glomeromycetes</taxon>
        <taxon>Glomerales</taxon>
        <taxon>Glomeraceae</taxon>
        <taxon>Funneliformis</taxon>
    </lineage>
</organism>
<evidence type="ECO:0000256" key="4">
    <source>
        <dbReference type="ARBA" id="ARBA00023002"/>
    </source>
</evidence>
<protein>
    <submittedName>
        <fullName evidence="7">3880_t:CDS:1</fullName>
    </submittedName>
</protein>
<comment type="caution">
    <text evidence="7">The sequence shown here is derived from an EMBL/GenBank/DDBJ whole genome shotgun (WGS) entry which is preliminary data.</text>
</comment>
<keyword evidence="6" id="KW-0411">Iron-sulfur</keyword>
<evidence type="ECO:0000313" key="7">
    <source>
        <dbReference type="EMBL" id="CAG8605721.1"/>
    </source>
</evidence>
<keyword evidence="8" id="KW-1185">Reference proteome</keyword>
<dbReference type="Gene3D" id="3.50.50.60">
    <property type="entry name" value="FAD/NAD(P)-binding domain"/>
    <property type="match status" value="2"/>
</dbReference>
<accession>A0A9N9CMX1</accession>
<dbReference type="GO" id="GO:0051536">
    <property type="term" value="F:iron-sulfur cluster binding"/>
    <property type="evidence" value="ECO:0007669"/>
    <property type="project" value="UniProtKB-KW"/>
</dbReference>
<proteinExistence type="predicted"/>
<keyword evidence="5" id="KW-0408">Iron</keyword>
<evidence type="ECO:0000256" key="1">
    <source>
        <dbReference type="ARBA" id="ARBA00004909"/>
    </source>
</evidence>
<evidence type="ECO:0000256" key="5">
    <source>
        <dbReference type="ARBA" id="ARBA00023004"/>
    </source>
</evidence>
<dbReference type="GO" id="GO:0016491">
    <property type="term" value="F:oxidoreductase activity"/>
    <property type="evidence" value="ECO:0007669"/>
    <property type="project" value="UniProtKB-KW"/>
</dbReference>
<dbReference type="InterPro" id="IPR036188">
    <property type="entry name" value="FAD/NAD-bd_sf"/>
</dbReference>
<evidence type="ECO:0000256" key="2">
    <source>
        <dbReference type="ARBA" id="ARBA00022617"/>
    </source>
</evidence>
<evidence type="ECO:0000256" key="6">
    <source>
        <dbReference type="ARBA" id="ARBA00023014"/>
    </source>
</evidence>
<reference evidence="7" key="1">
    <citation type="submission" date="2021-06" db="EMBL/GenBank/DDBJ databases">
        <authorList>
            <person name="Kallberg Y."/>
            <person name="Tangrot J."/>
            <person name="Rosling A."/>
        </authorList>
    </citation>
    <scope>NUCLEOTIDE SEQUENCE</scope>
    <source>
        <strain evidence="7">87-6 pot B 2015</strain>
    </source>
</reference>
<keyword evidence="3" id="KW-0479">Metal-binding</keyword>